<dbReference type="EnsemblMetazoa" id="PPA03302.1">
    <property type="protein sequence ID" value="PPA03302.1"/>
    <property type="gene ID" value="WBGene00092856"/>
</dbReference>
<evidence type="ECO:0000313" key="2">
    <source>
        <dbReference type="EnsemblMetazoa" id="PPA03302.1"/>
    </source>
</evidence>
<organism evidence="2 3">
    <name type="scientific">Pristionchus pacificus</name>
    <name type="common">Parasitic nematode worm</name>
    <dbReference type="NCBI Taxonomy" id="54126"/>
    <lineage>
        <taxon>Eukaryota</taxon>
        <taxon>Metazoa</taxon>
        <taxon>Ecdysozoa</taxon>
        <taxon>Nematoda</taxon>
        <taxon>Chromadorea</taxon>
        <taxon>Rhabditida</taxon>
        <taxon>Rhabditina</taxon>
        <taxon>Diplogasteromorpha</taxon>
        <taxon>Diplogasteroidea</taxon>
        <taxon>Neodiplogasteridae</taxon>
        <taxon>Pristionchus</taxon>
    </lineage>
</organism>
<dbReference type="GO" id="GO:0042274">
    <property type="term" value="P:ribosomal small subunit biogenesis"/>
    <property type="evidence" value="ECO:0007669"/>
    <property type="project" value="UniProtKB-ARBA"/>
</dbReference>
<dbReference type="InterPro" id="IPR002110">
    <property type="entry name" value="Ankyrin_rpt"/>
</dbReference>
<dbReference type="PROSITE" id="PS50088">
    <property type="entry name" value="ANK_REPEAT"/>
    <property type="match status" value="2"/>
</dbReference>
<accession>A0A2A6BEC6</accession>
<protein>
    <submittedName>
        <fullName evidence="2">Ankyrin repeat-containing protein</fullName>
    </submittedName>
</protein>
<dbReference type="SUPFAM" id="SSF52954">
    <property type="entry name" value="Class II aaRS ABD-related"/>
    <property type="match status" value="1"/>
</dbReference>
<accession>A0A8R1U4X2</accession>
<dbReference type="Gene3D" id="1.10.533.10">
    <property type="entry name" value="Death Domain, Fas"/>
    <property type="match status" value="1"/>
</dbReference>
<dbReference type="Pfam" id="PF12796">
    <property type="entry name" value="Ank_2"/>
    <property type="match status" value="2"/>
</dbReference>
<dbReference type="PANTHER" id="PTHR22734:SF2">
    <property type="entry name" value="U3 SMALL NUCLEOLAR RIBONUCLEOPROTEIN PROTEIN IMP4"/>
    <property type="match status" value="1"/>
</dbReference>
<dbReference type="PANTHER" id="PTHR22734">
    <property type="entry name" value="U3 SMALL NUCLEOLAR RIBONUCLEOPROTEIN PROTEIN IMP4"/>
    <property type="match status" value="1"/>
</dbReference>
<dbReference type="SUPFAM" id="SSF48403">
    <property type="entry name" value="Ankyrin repeat"/>
    <property type="match status" value="1"/>
</dbReference>
<name>A0A2A6BEC6_PRIPA</name>
<keyword evidence="3" id="KW-1185">Reference proteome</keyword>
<dbReference type="Proteomes" id="UP000005239">
    <property type="component" value="Unassembled WGS sequence"/>
</dbReference>
<dbReference type="GO" id="GO:0005730">
    <property type="term" value="C:nucleolus"/>
    <property type="evidence" value="ECO:0000318"/>
    <property type="project" value="GO_Central"/>
</dbReference>
<dbReference type="Gene3D" id="3.40.50.10480">
    <property type="entry name" value="Probable brix-domain ribosomal biogenesis protein"/>
    <property type="match status" value="1"/>
</dbReference>
<dbReference type="InterPro" id="IPR000488">
    <property type="entry name" value="Death_dom"/>
</dbReference>
<dbReference type="PRINTS" id="PR01415">
    <property type="entry name" value="ANKYRIN"/>
</dbReference>
<dbReference type="GO" id="GO:0042134">
    <property type="term" value="F:rRNA primary transcript binding"/>
    <property type="evidence" value="ECO:0007669"/>
    <property type="project" value="InterPro"/>
</dbReference>
<dbReference type="Gene3D" id="1.25.40.20">
    <property type="entry name" value="Ankyrin repeat-containing domain"/>
    <property type="match status" value="1"/>
</dbReference>
<dbReference type="SMART" id="SM00005">
    <property type="entry name" value="DEATH"/>
    <property type="match status" value="1"/>
</dbReference>
<dbReference type="SMART" id="SM00879">
    <property type="entry name" value="Brix"/>
    <property type="match status" value="1"/>
</dbReference>
<dbReference type="FunFam" id="3.40.50.10480:FF:000001">
    <property type="entry name" value="IMP4, U3 small nucleolar ribonucleoprotein"/>
    <property type="match status" value="1"/>
</dbReference>
<evidence type="ECO:0000313" key="3">
    <source>
        <dbReference type="Proteomes" id="UP000005239"/>
    </source>
</evidence>
<feature type="compositionally biased region" description="Acidic residues" evidence="1">
    <location>
        <begin position="692"/>
        <end position="701"/>
    </location>
</feature>
<dbReference type="GO" id="GO:0005654">
    <property type="term" value="C:nucleoplasm"/>
    <property type="evidence" value="ECO:0007669"/>
    <property type="project" value="UniProtKB-ARBA"/>
</dbReference>
<dbReference type="InterPro" id="IPR036770">
    <property type="entry name" value="Ankyrin_rpt-contain_sf"/>
</dbReference>
<dbReference type="GO" id="GO:0030515">
    <property type="term" value="F:snoRNA binding"/>
    <property type="evidence" value="ECO:0000318"/>
    <property type="project" value="GO_Central"/>
</dbReference>
<dbReference type="PROSITE" id="PS50833">
    <property type="entry name" value="BRIX"/>
    <property type="match status" value="1"/>
</dbReference>
<reference evidence="2" key="2">
    <citation type="submission" date="2022-06" db="UniProtKB">
        <authorList>
            <consortium name="EnsemblMetazoa"/>
        </authorList>
    </citation>
    <scope>IDENTIFICATION</scope>
    <source>
        <strain evidence="2">PS312</strain>
    </source>
</reference>
<reference evidence="3" key="1">
    <citation type="journal article" date="2008" name="Nat. Genet.">
        <title>The Pristionchus pacificus genome provides a unique perspective on nematode lifestyle and parasitism.</title>
        <authorList>
            <person name="Dieterich C."/>
            <person name="Clifton S.W."/>
            <person name="Schuster L.N."/>
            <person name="Chinwalla A."/>
            <person name="Delehaunty K."/>
            <person name="Dinkelacker I."/>
            <person name="Fulton L."/>
            <person name="Fulton R."/>
            <person name="Godfrey J."/>
            <person name="Minx P."/>
            <person name="Mitreva M."/>
            <person name="Roeseler W."/>
            <person name="Tian H."/>
            <person name="Witte H."/>
            <person name="Yang S.P."/>
            <person name="Wilson R.K."/>
            <person name="Sommer R.J."/>
        </authorList>
    </citation>
    <scope>NUCLEOTIDE SEQUENCE [LARGE SCALE GENOMIC DNA]</scope>
    <source>
        <strain evidence="3">PS312</strain>
    </source>
</reference>
<dbReference type="GO" id="GO:0032040">
    <property type="term" value="C:small-subunit processome"/>
    <property type="evidence" value="ECO:0000318"/>
    <property type="project" value="GO_Central"/>
</dbReference>
<dbReference type="SMART" id="SM00248">
    <property type="entry name" value="ANK"/>
    <property type="match status" value="6"/>
</dbReference>
<sequence>MLPMREARLRREYVYRKSIEEKQRAIEEDRKKVTDAVEGSKRIANHLKKDALNLQKGAEWGGQVNEVDDEYRWAGTKDPKVVLTTSRDPSSKLKMFSKEMKLMFPGAQRMNRGHYDVRHLVQACRANDTRGRPDGLIVCHLPFGPTAYFNLSNVVMRHDVPERETVSEQYPHLVFHNMKSKLGLRFTSILKYLFPVPKPSSKRIMSFTNSNDFISFRHHTVSVDGPETSLKEIGPRFELRPYCIKLGTLENISAAETEWQLRSFMRTRSLFDISDSSSLYPYTLPSSFQSISLSFSPSLNHSLLILMDSSFQVLSSSQSSSQLWLLLSHSYSDIKVVIKMEEDEYPVDEMSIHEKVVILTIPTLPLSEDTTVTIILSAESQSTSHSILYKAEKPSIPSLPSPLIDFSTRSDPLVLIEAFSSQISLTDEEGNNCLHISARNSQNYAIKLLLCALQKEREAVRRDAVNKRNERGETPLHLAVKSNDADAVHYLLSAGAQITLTDRFDNSILHYLAESHNDDIYKEVLERSLDISHFEAKNNEGLNPLHLAVRRLKLSLIETILEVSPNSIDLRDSNGRTALLHSIEMNDHEIVAFLLSKGADANVEDEPGMNALLLSNKVGNYVIMGQLLDAGADAYKETKNGEKLADSDDEMVVKIIGGERTAQVFKVVENDGIEQRRGELFGHSSHGGPLVEELDELDDEPGPSTSRERGRRTGLSLGNDDVSCLDYLTRLRLSKVLDLQSKWEVLARELECEHMIELISICSHDSSPTMILLDQFEQLPEASITRVRGALERIGLEEGVKLIDERMVY</sequence>
<gene>
    <name evidence="2" type="primary">WBGene00092856</name>
</gene>
<dbReference type="GO" id="GO:0007165">
    <property type="term" value="P:signal transduction"/>
    <property type="evidence" value="ECO:0007669"/>
    <property type="project" value="InterPro"/>
</dbReference>
<dbReference type="GO" id="GO:0034457">
    <property type="term" value="C:Mpp10 complex"/>
    <property type="evidence" value="ECO:0000318"/>
    <property type="project" value="GO_Central"/>
</dbReference>
<evidence type="ECO:0000256" key="1">
    <source>
        <dbReference type="SAM" id="MobiDB-lite"/>
    </source>
</evidence>
<dbReference type="InterPro" id="IPR011029">
    <property type="entry name" value="DEATH-like_dom_sf"/>
</dbReference>
<dbReference type="InterPro" id="IPR007109">
    <property type="entry name" value="Brix"/>
</dbReference>
<dbReference type="CDD" id="cd08310">
    <property type="entry name" value="Death_NFkB-like"/>
    <property type="match status" value="1"/>
</dbReference>
<dbReference type="InterPro" id="IPR044281">
    <property type="entry name" value="IMP4/RPF1"/>
</dbReference>
<dbReference type="PROSITE" id="PS50297">
    <property type="entry name" value="ANK_REP_REGION"/>
    <property type="match status" value="2"/>
</dbReference>
<dbReference type="Pfam" id="PF04427">
    <property type="entry name" value="Brix"/>
    <property type="match status" value="1"/>
</dbReference>
<dbReference type="GO" id="GO:0006364">
    <property type="term" value="P:rRNA processing"/>
    <property type="evidence" value="ECO:0000318"/>
    <property type="project" value="GO_Central"/>
</dbReference>
<dbReference type="SUPFAM" id="SSF47986">
    <property type="entry name" value="DEATH domain"/>
    <property type="match status" value="1"/>
</dbReference>
<dbReference type="AlphaFoldDB" id="A0A2A6BEC6"/>
<feature type="region of interest" description="Disordered" evidence="1">
    <location>
        <begin position="678"/>
        <end position="714"/>
    </location>
</feature>
<proteinExistence type="predicted"/>